<feature type="signal peptide" evidence="1">
    <location>
        <begin position="1"/>
        <end position="17"/>
    </location>
</feature>
<dbReference type="EMBL" id="JADCTT010000004">
    <property type="protein sequence ID" value="KAF9752940.1"/>
    <property type="molecule type" value="Genomic_DNA"/>
</dbReference>
<gene>
    <name evidence="2" type="ORF">BN869_000012027_1</name>
    <name evidence="3" type="ORF">IM811_011698</name>
</gene>
<feature type="chain" id="PRO_5044541177" evidence="1">
    <location>
        <begin position="18"/>
        <end position="259"/>
    </location>
</feature>
<name>A0A0B7KFV1_BIOOC</name>
<evidence type="ECO:0000256" key="1">
    <source>
        <dbReference type="SAM" id="SignalP"/>
    </source>
</evidence>
<dbReference type="EMBL" id="CDPU01000059">
    <property type="protein sequence ID" value="CEO55969.1"/>
    <property type="molecule type" value="Genomic_DNA"/>
</dbReference>
<protein>
    <submittedName>
        <fullName evidence="2">Uncharacterized protein</fullName>
    </submittedName>
</protein>
<evidence type="ECO:0000313" key="2">
    <source>
        <dbReference type="EMBL" id="CEO55969.1"/>
    </source>
</evidence>
<accession>A0A0B7KFV1</accession>
<proteinExistence type="predicted"/>
<dbReference type="Proteomes" id="UP000616885">
    <property type="component" value="Unassembled WGS sequence"/>
</dbReference>
<organism evidence="2">
    <name type="scientific">Bionectria ochroleuca</name>
    <name type="common">Gliocladium roseum</name>
    <dbReference type="NCBI Taxonomy" id="29856"/>
    <lineage>
        <taxon>Eukaryota</taxon>
        <taxon>Fungi</taxon>
        <taxon>Dikarya</taxon>
        <taxon>Ascomycota</taxon>
        <taxon>Pezizomycotina</taxon>
        <taxon>Sordariomycetes</taxon>
        <taxon>Hypocreomycetidae</taxon>
        <taxon>Hypocreales</taxon>
        <taxon>Bionectriaceae</taxon>
        <taxon>Clonostachys</taxon>
    </lineage>
</organism>
<reference evidence="3" key="2">
    <citation type="submission" date="2020-10" db="EMBL/GenBank/DDBJ databases">
        <title>High-Quality Genome Resource of Clonostachys rosea strain S41 by Oxford Nanopore Long-Read Sequencing.</title>
        <authorList>
            <person name="Wang H."/>
        </authorList>
    </citation>
    <scope>NUCLEOTIDE SEQUENCE</scope>
    <source>
        <strain evidence="3">S41</strain>
    </source>
</reference>
<keyword evidence="1" id="KW-0732">Signal</keyword>
<dbReference type="AlphaFoldDB" id="A0A0B7KFV1"/>
<sequence length="259" mass="29541">MLFWRLASLLCPIVASAQHFEINVGSGIDPGIFGLMREVDQAQKAGDEARYQELKKKLDNIRSAEFDFSWTSECRVNAYFDAEIFTVPGPSSVPKEIEWAFPKLDEYWRTDDGGDLPYPGDFNQFKHKDGFRVIMVQYDQLPQAVREWREKKLKEGDSDERKWIAVVDGMAFFAPGVVTWLQPLFATRDVVLGENACEDQLTDFQNFRGGQKRTEDVKFITGFSGLAEIGTTLRVQAFAEKQVKQSRDGEKGKNPHNEL</sequence>
<evidence type="ECO:0000313" key="3">
    <source>
        <dbReference type="EMBL" id="KAF9752940.1"/>
    </source>
</evidence>
<reference evidence="2" key="1">
    <citation type="submission" date="2015-01" db="EMBL/GenBank/DDBJ databases">
        <authorList>
            <person name="Durling Mikael"/>
        </authorList>
    </citation>
    <scope>NUCLEOTIDE SEQUENCE</scope>
</reference>